<reference evidence="2" key="1">
    <citation type="submission" date="2014-09" db="EMBL/GenBank/DDBJ databases">
        <title>Draft genome sequence of an oleaginous Mucoromycotina fungus Mucor ambiguus NBRC6742.</title>
        <authorList>
            <person name="Takeda I."/>
            <person name="Yamane N."/>
            <person name="Morita T."/>
            <person name="Tamano K."/>
            <person name="Machida M."/>
            <person name="Baker S."/>
            <person name="Koike H."/>
        </authorList>
    </citation>
    <scope>NUCLEOTIDE SEQUENCE</scope>
    <source>
        <strain evidence="2">NBRC 6742</strain>
    </source>
</reference>
<sequence length="292" mass="33562">MVHTDDTVKQLQTLDGRKYHANSKIAYLMPEDADEANRLQKQHVVLKYNLQGNFKAPLREALEEGIVVLDSGCGPAAWTFDVAKEFPNSKFHGIDITPQAFPEDVKPDNCEFQVANITEHIPYPDNTFDYIHQRLLVMGLTHENWDNTLKEMFRVLKPGGYIELHEPNLMKMRNTGPFIKQLHDTITGMLESRQIPANIALQLDDRVSNAGFDVEQIIITPMAVNHRGKAGELLWEDYRHAYVNIRPLMSMQNPNWESVKAYELHMNACGQEAKEKRTFLDWYTCVAQKPLK</sequence>
<proteinExistence type="predicted"/>
<dbReference type="STRING" id="91626.A0A0C9MF22"/>
<dbReference type="SUPFAM" id="SSF53335">
    <property type="entry name" value="S-adenosyl-L-methionine-dependent methyltransferases"/>
    <property type="match status" value="1"/>
</dbReference>
<keyword evidence="2" id="KW-0489">Methyltransferase</keyword>
<gene>
    <name evidence="2" type="ORF">MAM1_0104c05375</name>
</gene>
<evidence type="ECO:0000313" key="2">
    <source>
        <dbReference type="EMBL" id="GAN05899.1"/>
    </source>
</evidence>
<dbReference type="PANTHER" id="PTHR43591">
    <property type="entry name" value="METHYLTRANSFERASE"/>
    <property type="match status" value="1"/>
</dbReference>
<dbReference type="Proteomes" id="UP000053815">
    <property type="component" value="Unassembled WGS sequence"/>
</dbReference>
<dbReference type="GO" id="GO:0008168">
    <property type="term" value="F:methyltransferase activity"/>
    <property type="evidence" value="ECO:0007669"/>
    <property type="project" value="UniProtKB-KW"/>
</dbReference>
<dbReference type="EMBL" id="DF836393">
    <property type="protein sequence ID" value="GAN05899.1"/>
    <property type="molecule type" value="Genomic_DNA"/>
</dbReference>
<dbReference type="InterPro" id="IPR029063">
    <property type="entry name" value="SAM-dependent_MTases_sf"/>
</dbReference>
<dbReference type="Gene3D" id="3.40.50.150">
    <property type="entry name" value="Vaccinia Virus protein VP39"/>
    <property type="match status" value="1"/>
</dbReference>
<dbReference type="CDD" id="cd02440">
    <property type="entry name" value="AdoMet_MTases"/>
    <property type="match status" value="1"/>
</dbReference>
<feature type="domain" description="Methyltransferase" evidence="1">
    <location>
        <begin position="63"/>
        <end position="174"/>
    </location>
</feature>
<keyword evidence="3" id="KW-1185">Reference proteome</keyword>
<dbReference type="GO" id="GO:0032259">
    <property type="term" value="P:methylation"/>
    <property type="evidence" value="ECO:0007669"/>
    <property type="project" value="UniProtKB-KW"/>
</dbReference>
<dbReference type="OrthoDB" id="2013972at2759"/>
<protein>
    <submittedName>
        <fullName evidence="2">Type 11 methyltransferase</fullName>
    </submittedName>
</protein>
<evidence type="ECO:0000313" key="3">
    <source>
        <dbReference type="Proteomes" id="UP000053815"/>
    </source>
</evidence>
<dbReference type="Pfam" id="PF13847">
    <property type="entry name" value="Methyltransf_31"/>
    <property type="match status" value="1"/>
</dbReference>
<dbReference type="InterPro" id="IPR025714">
    <property type="entry name" value="Methyltranfer_dom"/>
</dbReference>
<accession>A0A0C9MF22</accession>
<evidence type="ECO:0000259" key="1">
    <source>
        <dbReference type="Pfam" id="PF13847"/>
    </source>
</evidence>
<dbReference type="AlphaFoldDB" id="A0A0C9MF22"/>
<organism evidence="2">
    <name type="scientific">Mucor ambiguus</name>
    <dbReference type="NCBI Taxonomy" id="91626"/>
    <lineage>
        <taxon>Eukaryota</taxon>
        <taxon>Fungi</taxon>
        <taxon>Fungi incertae sedis</taxon>
        <taxon>Mucoromycota</taxon>
        <taxon>Mucoromycotina</taxon>
        <taxon>Mucoromycetes</taxon>
        <taxon>Mucorales</taxon>
        <taxon>Mucorineae</taxon>
        <taxon>Mucoraceae</taxon>
        <taxon>Mucor</taxon>
    </lineage>
</organism>
<keyword evidence="2" id="KW-0808">Transferase</keyword>
<name>A0A0C9MF22_9FUNG</name>